<evidence type="ECO:0000256" key="2">
    <source>
        <dbReference type="SAM" id="SignalP"/>
    </source>
</evidence>
<proteinExistence type="predicted"/>
<sequence length="155" mass="16556">MRKPSLAVLLLVLVALLAACAGGPPKRVYPPQASVQELRVQDDGSWRLSLRIRNFSTVPMRFSRLQASFTVGGHDAARFDFDPAVTVGPGSAELIEQVFTPGAAASDAVKKALANRSSVAYLLSGRLASSDPRTDDPIEYPSRLDPVPGLDGVLR</sequence>
<dbReference type="OrthoDB" id="5954188at2"/>
<organism evidence="3 4">
    <name type="scientific">Arenimonas donghaensis DSM 18148 = HO3-R19</name>
    <dbReference type="NCBI Taxonomy" id="1121014"/>
    <lineage>
        <taxon>Bacteria</taxon>
        <taxon>Pseudomonadati</taxon>
        <taxon>Pseudomonadota</taxon>
        <taxon>Gammaproteobacteria</taxon>
        <taxon>Lysobacterales</taxon>
        <taxon>Lysobacteraceae</taxon>
        <taxon>Arenimonas</taxon>
    </lineage>
</organism>
<evidence type="ECO:0000313" key="3">
    <source>
        <dbReference type="EMBL" id="KFL36703.1"/>
    </source>
</evidence>
<dbReference type="PROSITE" id="PS51257">
    <property type="entry name" value="PROKAR_LIPOPROTEIN"/>
    <property type="match status" value="1"/>
</dbReference>
<reference evidence="3 4" key="2">
    <citation type="journal article" date="2015" name="Stand. Genomic Sci.">
        <title>High quality draft genomic sequence of Arenimonas donghaensis DSM 18148(T).</title>
        <authorList>
            <person name="Chen F."/>
            <person name="Wang H."/>
            <person name="Cao Y."/>
            <person name="Li X."/>
            <person name="Wang G."/>
        </authorList>
    </citation>
    <scope>NUCLEOTIDE SEQUENCE [LARGE SCALE GENOMIC DNA]</scope>
    <source>
        <strain evidence="3 4">HO3-R19</strain>
    </source>
</reference>
<reference evidence="4" key="1">
    <citation type="submission" date="2013-08" db="EMBL/GenBank/DDBJ databases">
        <title>Genome sequencing of Arenimonas donghaensis.</title>
        <authorList>
            <person name="Chen F."/>
            <person name="Wang G."/>
        </authorList>
    </citation>
    <scope>NUCLEOTIDE SEQUENCE [LARGE SCALE GENOMIC DNA]</scope>
    <source>
        <strain evidence="4">HO3-R19</strain>
    </source>
</reference>
<comment type="caution">
    <text evidence="3">The sequence shown here is derived from an EMBL/GenBank/DDBJ whole genome shotgun (WGS) entry which is preliminary data.</text>
</comment>
<accession>A0A087MIK0</accession>
<dbReference type="STRING" id="1121014.N788_03585"/>
<dbReference type="RefSeq" id="WP_034222889.1">
    <property type="nucleotide sequence ID" value="NZ_AVCJ01000012.1"/>
</dbReference>
<feature type="chain" id="PRO_5001826401" description="Late embryogenesis abundant protein LEA-2 subgroup domain-containing protein" evidence="2">
    <location>
        <begin position="22"/>
        <end position="155"/>
    </location>
</feature>
<keyword evidence="2" id="KW-0732">Signal</keyword>
<evidence type="ECO:0008006" key="5">
    <source>
        <dbReference type="Google" id="ProtNLM"/>
    </source>
</evidence>
<name>A0A087MIK0_9GAMM</name>
<protein>
    <recommendedName>
        <fullName evidence="5">Late embryogenesis abundant protein LEA-2 subgroup domain-containing protein</fullName>
    </recommendedName>
</protein>
<evidence type="ECO:0000313" key="4">
    <source>
        <dbReference type="Proteomes" id="UP000029085"/>
    </source>
</evidence>
<dbReference type="Proteomes" id="UP000029085">
    <property type="component" value="Unassembled WGS sequence"/>
</dbReference>
<feature type="region of interest" description="Disordered" evidence="1">
    <location>
        <begin position="128"/>
        <end position="155"/>
    </location>
</feature>
<dbReference type="EMBL" id="AVCJ01000012">
    <property type="protein sequence ID" value="KFL36703.1"/>
    <property type="molecule type" value="Genomic_DNA"/>
</dbReference>
<feature type="signal peptide" evidence="2">
    <location>
        <begin position="1"/>
        <end position="21"/>
    </location>
</feature>
<keyword evidence="4" id="KW-1185">Reference proteome</keyword>
<dbReference type="PATRIC" id="fig|1121014.3.peg.1391"/>
<gene>
    <name evidence="3" type="ORF">N788_03585</name>
</gene>
<evidence type="ECO:0000256" key="1">
    <source>
        <dbReference type="SAM" id="MobiDB-lite"/>
    </source>
</evidence>
<dbReference type="AlphaFoldDB" id="A0A087MIK0"/>